<dbReference type="AlphaFoldDB" id="A0A549SN05"/>
<keyword evidence="6 13" id="KW-0547">Nucleotide-binding</keyword>
<evidence type="ECO:0000256" key="5">
    <source>
        <dbReference type="ARBA" id="ARBA00022692"/>
    </source>
</evidence>
<dbReference type="InterPro" id="IPR041069">
    <property type="entry name" value="FeoB_Cyto"/>
</dbReference>
<evidence type="ECO:0000256" key="12">
    <source>
        <dbReference type="NCBIfam" id="TIGR00437"/>
    </source>
</evidence>
<feature type="binding site" evidence="13">
    <location>
        <begin position="205"/>
        <end position="208"/>
    </location>
    <ligand>
        <name>GTP</name>
        <dbReference type="ChEBI" id="CHEBI:37565"/>
        <label>1</label>
    </ligand>
</feature>
<keyword evidence="7 15" id="KW-1133">Transmembrane helix</keyword>
<dbReference type="GO" id="GO:0015093">
    <property type="term" value="F:ferrous iron transmembrane transporter activity"/>
    <property type="evidence" value="ECO:0007669"/>
    <property type="project" value="UniProtKB-UniRule"/>
</dbReference>
<evidence type="ECO:0000256" key="11">
    <source>
        <dbReference type="ARBA" id="ARBA00023136"/>
    </source>
</evidence>
<dbReference type="EMBL" id="VJMF01000061">
    <property type="protein sequence ID" value="TRL31006.1"/>
    <property type="molecule type" value="Genomic_DNA"/>
</dbReference>
<evidence type="ECO:0000256" key="1">
    <source>
        <dbReference type="ARBA" id="ARBA00004651"/>
    </source>
</evidence>
<feature type="region of interest" description="Disordered" evidence="16">
    <location>
        <begin position="842"/>
        <end position="894"/>
    </location>
</feature>
<evidence type="ECO:0000256" key="9">
    <source>
        <dbReference type="ARBA" id="ARBA00023065"/>
    </source>
</evidence>
<dbReference type="PANTHER" id="PTHR43185">
    <property type="entry name" value="FERROUS IRON TRANSPORT PROTEIN B"/>
    <property type="match status" value="1"/>
</dbReference>
<keyword evidence="14" id="KW-0479">Metal-binding</keyword>
<dbReference type="RefSeq" id="WP_142863641.1">
    <property type="nucleotide sequence ID" value="NZ_VJMF01000061.1"/>
</dbReference>
<dbReference type="InterPro" id="IPR027417">
    <property type="entry name" value="P-loop_NTPase"/>
</dbReference>
<evidence type="ECO:0000259" key="17">
    <source>
        <dbReference type="PROSITE" id="PS51711"/>
    </source>
</evidence>
<dbReference type="InterPro" id="IPR011642">
    <property type="entry name" value="Gate_dom"/>
</dbReference>
<feature type="transmembrane region" description="Helical" evidence="15">
    <location>
        <begin position="437"/>
        <end position="457"/>
    </location>
</feature>
<reference evidence="18 19" key="1">
    <citation type="submission" date="2019-07" db="EMBL/GenBank/DDBJ databases">
        <title>Ln-dependent methylotrophs.</title>
        <authorList>
            <person name="Tani A."/>
        </authorList>
    </citation>
    <scope>NUCLEOTIDE SEQUENCE [LARGE SCALE GENOMIC DNA]</scope>
    <source>
        <strain evidence="18 19">SM89A</strain>
    </source>
</reference>
<feature type="binding site" evidence="14">
    <location>
        <position position="110"/>
    </location>
    <ligand>
        <name>Mg(2+)</name>
        <dbReference type="ChEBI" id="CHEBI:18420"/>
        <label>2</label>
    </ligand>
</feature>
<dbReference type="Pfam" id="PF07664">
    <property type="entry name" value="FeoB_C"/>
    <property type="match status" value="1"/>
</dbReference>
<dbReference type="Proteomes" id="UP000316781">
    <property type="component" value="Unassembled WGS sequence"/>
</dbReference>
<feature type="binding site" evidence="14">
    <location>
        <position position="107"/>
    </location>
    <ligand>
        <name>Mg(2+)</name>
        <dbReference type="ChEBI" id="CHEBI:18420"/>
        <label>2</label>
    </ligand>
</feature>
<evidence type="ECO:0000256" key="8">
    <source>
        <dbReference type="ARBA" id="ARBA00023004"/>
    </source>
</evidence>
<dbReference type="Pfam" id="PF17910">
    <property type="entry name" value="FeoB_Cyto"/>
    <property type="match status" value="1"/>
</dbReference>
<evidence type="ECO:0000256" key="10">
    <source>
        <dbReference type="ARBA" id="ARBA00023134"/>
    </source>
</evidence>
<comment type="subcellular location">
    <subcellularLocation>
        <location evidence="15">Cell inner membrane</location>
        <topology evidence="15">Multi-pass membrane protein</topology>
    </subcellularLocation>
    <subcellularLocation>
        <location evidence="1">Cell membrane</location>
        <topology evidence="1">Multi-pass membrane protein</topology>
    </subcellularLocation>
</comment>
<keyword evidence="10 13" id="KW-0342">GTP-binding</keyword>
<dbReference type="SUPFAM" id="SSF50037">
    <property type="entry name" value="C-terminal domain of transcriptional repressors"/>
    <property type="match status" value="1"/>
</dbReference>
<feature type="region of interest" description="Disordered" evidence="16">
    <location>
        <begin position="690"/>
        <end position="743"/>
    </location>
</feature>
<comment type="caution">
    <text evidence="18">The sequence shown here is derived from an EMBL/GenBank/DDBJ whole genome shotgun (WGS) entry which is preliminary data.</text>
</comment>
<organism evidence="18 19">
    <name type="scientific">Methylosinus sporium</name>
    <dbReference type="NCBI Taxonomy" id="428"/>
    <lineage>
        <taxon>Bacteria</taxon>
        <taxon>Pseudomonadati</taxon>
        <taxon>Pseudomonadota</taxon>
        <taxon>Alphaproteobacteria</taxon>
        <taxon>Hyphomicrobiales</taxon>
        <taxon>Methylocystaceae</taxon>
        <taxon>Methylosinus</taxon>
    </lineage>
</organism>
<feature type="transmembrane region" description="Helical" evidence="15">
    <location>
        <begin position="543"/>
        <end position="563"/>
    </location>
</feature>
<keyword evidence="4 15" id="KW-0410">Iron transport</keyword>
<evidence type="ECO:0000256" key="6">
    <source>
        <dbReference type="ARBA" id="ARBA00022741"/>
    </source>
</evidence>
<evidence type="ECO:0000256" key="14">
    <source>
        <dbReference type="PIRSR" id="PIRSR603373-2"/>
    </source>
</evidence>
<dbReference type="PRINTS" id="PR00326">
    <property type="entry name" value="GTP1OBG"/>
</dbReference>
<feature type="compositionally biased region" description="Low complexity" evidence="16">
    <location>
        <begin position="702"/>
        <end position="717"/>
    </location>
</feature>
<gene>
    <name evidence="18" type="primary">feoB</name>
    <name evidence="18" type="ORF">FM996_14700</name>
</gene>
<dbReference type="InterPro" id="IPR007167">
    <property type="entry name" value="Fe-transptr_FeoA-like"/>
</dbReference>
<evidence type="ECO:0000256" key="13">
    <source>
        <dbReference type="PIRSR" id="PIRSR603373-1"/>
    </source>
</evidence>
<feature type="binding site" evidence="13">
    <location>
        <begin position="120"/>
        <end position="124"/>
    </location>
    <ligand>
        <name>GTP</name>
        <dbReference type="ChEBI" id="CHEBI:37565"/>
        <label>1</label>
    </ligand>
</feature>
<comment type="similarity">
    <text evidence="15">Belongs to the TRAFAC class TrmE-Era-EngA-EngB-Septin-like GTPase superfamily. FeoB GTPase (TC 9.A.8) family.</text>
</comment>
<dbReference type="SUPFAM" id="SSF52540">
    <property type="entry name" value="P-loop containing nucleoside triphosphate hydrolases"/>
    <property type="match status" value="1"/>
</dbReference>
<keyword evidence="2 15" id="KW-0813">Transport</keyword>
<feature type="domain" description="FeoB-type G" evidence="17">
    <location>
        <begin position="88"/>
        <end position="254"/>
    </location>
</feature>
<proteinExistence type="inferred from homology"/>
<comment type="function">
    <text evidence="15">Probable transporter of a GTP-driven Fe(2+) uptake system.</text>
</comment>
<feature type="binding site" evidence="13">
    <location>
        <begin position="95"/>
        <end position="102"/>
    </location>
    <ligand>
        <name>GTP</name>
        <dbReference type="ChEBI" id="CHEBI:37565"/>
        <label>1</label>
    </ligand>
</feature>
<name>A0A549SN05_METSR</name>
<dbReference type="Pfam" id="PF07670">
    <property type="entry name" value="Gate"/>
    <property type="match status" value="2"/>
</dbReference>
<dbReference type="Gene3D" id="1.10.287.1770">
    <property type="match status" value="1"/>
</dbReference>
<keyword evidence="8 15" id="KW-0408">Iron</keyword>
<accession>A0A549SN05</accession>
<evidence type="ECO:0000256" key="7">
    <source>
        <dbReference type="ARBA" id="ARBA00022989"/>
    </source>
</evidence>
<dbReference type="NCBIfam" id="TIGR00437">
    <property type="entry name" value="feoB"/>
    <property type="match status" value="1"/>
</dbReference>
<dbReference type="Pfam" id="PF04023">
    <property type="entry name" value="FeoA"/>
    <property type="match status" value="1"/>
</dbReference>
<feature type="transmembrane region" description="Helical" evidence="15">
    <location>
        <begin position="979"/>
        <end position="1001"/>
    </location>
</feature>
<sequence length="1047" mass="113003">MRIGFSELKVGDRGKVMGFDRGNAAHRQKLLSMGLTPGAEFTVVRVAPLGDPVEIRVRGADLSLRSDEASALMVERIDAPVTPEPENAVTIAIVGNPNCGKTTLFNGLTGAHQRVGNWGGVTVEKKVGAFDFAGRSYRVVDLPGIYSLDAHDEASAVDESIARDYILSGEADIVINIIDASNLEHGLYLTTQLLEMAAPVAVVLNVMDDLDEREARIDAEAVRRRLDRPVAAVVVTRRKQLDGLEAEIEQWVRERTPSRFSLDYPPAIENAIAELAREIGATQSSGLDPRWLALRLLEGDGFAARKVSPQVREAQARLAEKIASETQSDPDTLIADARYRFAHGLAEEALAARPVTRVTASDLIDRIALNRFLGIPIFLAVMYCLFWFTIALGRAFRPFFVMMSETFFVEGPRYLLGEIGSPKWLTAILADGLGNGLLQVVTFIPIIGFLYLFVSMLEESGYMSRANFIMDRLMKSLGLPGNAFIPMVVGFGCNVPAIMATRTMERPRDRIVAVLMSPFMSCGGRLAVYTVFAAAFFPAEGQFVVFGIYLLGILFAMLTSLLMKFSLLPEERSLHVLTLPSYHWPKPRNVLINSWIRLKMFLFKVGKYIIPLVFLVKILSAWGTDGSFDRRPIEQSMLAAGGRAITPILAPMGVTQDNWPATVALLTGVLHKVVIVSTLGSIYLEQAQHAPSASPERHEDAPVAAHAAAANASPPEAKAIEAETPSPESAKPPQRGAERDRALAEAEAKARITAFWRSAATAQAFAAAVAEAKWSLARDDRRALFLIDPLGGAHTLAGGVEGVSVKDIRKRMAQLDSKVLPSVGEAQEKARAAIAAERARAAAERAAAAPPAPAHAAEPKHEAMEHMPPPTAEQAHERQRRRGAAAPSADAHLTAPVAGGGFDLRERLHRAAMTVPRNLAALVGIGAPVRLHGAAAGLAPALATRFDGKVGALAYLVLLLCYPCISTTAATARETSRRWTGFMVFWTLSLGYGAAVLFYQIGTFASHPSSSAAWIIGVLAYFILLGAASFYVGPRSKTVPANAGVEV</sequence>
<dbReference type="PANTHER" id="PTHR43185:SF1">
    <property type="entry name" value="FE(2+) TRANSPORTER FEOB"/>
    <property type="match status" value="1"/>
</dbReference>
<dbReference type="InterPro" id="IPR030389">
    <property type="entry name" value="G_FEOB_dom"/>
</dbReference>
<dbReference type="PROSITE" id="PS51711">
    <property type="entry name" value="G_FEOB"/>
    <property type="match status" value="1"/>
</dbReference>
<keyword evidence="9" id="KW-0406">Ion transport</keyword>
<dbReference type="GO" id="GO:0005525">
    <property type="term" value="F:GTP binding"/>
    <property type="evidence" value="ECO:0007669"/>
    <property type="project" value="UniProtKB-KW"/>
</dbReference>
<evidence type="ECO:0000313" key="19">
    <source>
        <dbReference type="Proteomes" id="UP000316781"/>
    </source>
</evidence>
<feature type="transmembrane region" description="Helical" evidence="15">
    <location>
        <begin position="372"/>
        <end position="393"/>
    </location>
</feature>
<dbReference type="SMART" id="SM00899">
    <property type="entry name" value="FeoA"/>
    <property type="match status" value="1"/>
</dbReference>
<dbReference type="GO" id="GO:0046914">
    <property type="term" value="F:transition metal ion binding"/>
    <property type="evidence" value="ECO:0007669"/>
    <property type="project" value="InterPro"/>
</dbReference>
<evidence type="ECO:0000256" key="3">
    <source>
        <dbReference type="ARBA" id="ARBA00022475"/>
    </source>
</evidence>
<dbReference type="InterPro" id="IPR006073">
    <property type="entry name" value="GTP-bd"/>
</dbReference>
<protein>
    <recommendedName>
        <fullName evidence="12 15">Ferrous iron transport protein B</fullName>
    </recommendedName>
</protein>
<feature type="transmembrane region" description="Helical" evidence="15">
    <location>
        <begin position="605"/>
        <end position="623"/>
    </location>
</feature>
<feature type="binding site" evidence="14">
    <location>
        <position position="109"/>
    </location>
    <ligand>
        <name>Mg(2+)</name>
        <dbReference type="ChEBI" id="CHEBI:18420"/>
        <label>2</label>
    </ligand>
</feature>
<dbReference type="InterPro" id="IPR038157">
    <property type="entry name" value="FeoA_core_dom"/>
</dbReference>
<feature type="binding site" evidence="14">
    <location>
        <position position="106"/>
    </location>
    <ligand>
        <name>Mg(2+)</name>
        <dbReference type="ChEBI" id="CHEBI:18420"/>
        <label>2</label>
    </ligand>
</feature>
<feature type="transmembrane region" description="Helical" evidence="15">
    <location>
        <begin position="477"/>
        <end position="499"/>
    </location>
</feature>
<dbReference type="Pfam" id="PF02421">
    <property type="entry name" value="FeoB_N"/>
    <property type="match status" value="1"/>
</dbReference>
<keyword evidence="11 15" id="KW-0472">Membrane</keyword>
<evidence type="ECO:0000256" key="16">
    <source>
        <dbReference type="SAM" id="MobiDB-lite"/>
    </source>
</evidence>
<feature type="transmembrane region" description="Helical" evidence="15">
    <location>
        <begin position="952"/>
        <end position="972"/>
    </location>
</feature>
<keyword evidence="14" id="KW-0460">Magnesium</keyword>
<feature type="binding site" evidence="13">
    <location>
        <begin position="141"/>
        <end position="144"/>
    </location>
    <ligand>
        <name>GTP</name>
        <dbReference type="ChEBI" id="CHEBI:37565"/>
        <label>1</label>
    </ligand>
</feature>
<evidence type="ECO:0000313" key="18">
    <source>
        <dbReference type="EMBL" id="TRL31006.1"/>
    </source>
</evidence>
<feature type="transmembrane region" description="Helical" evidence="15">
    <location>
        <begin position="1013"/>
        <end position="1032"/>
    </location>
</feature>
<dbReference type="Gene3D" id="3.40.50.300">
    <property type="entry name" value="P-loop containing nucleotide triphosphate hydrolases"/>
    <property type="match status" value="1"/>
</dbReference>
<keyword evidence="5 15" id="KW-0812">Transmembrane</keyword>
<evidence type="ECO:0000256" key="2">
    <source>
        <dbReference type="ARBA" id="ARBA00022448"/>
    </source>
</evidence>
<feature type="transmembrane region" description="Helical" evidence="15">
    <location>
        <begin position="511"/>
        <end position="537"/>
    </location>
</feature>
<keyword evidence="3" id="KW-1003">Cell membrane</keyword>
<dbReference type="InterPro" id="IPR008988">
    <property type="entry name" value="Transcriptional_repressor_C"/>
</dbReference>
<dbReference type="InterPro" id="IPR011640">
    <property type="entry name" value="Fe2_transport_prot_B_C"/>
</dbReference>
<evidence type="ECO:0000256" key="4">
    <source>
        <dbReference type="ARBA" id="ARBA00022496"/>
    </source>
</evidence>
<feature type="binding site" evidence="13">
    <location>
        <begin position="234"/>
        <end position="236"/>
    </location>
    <ligand>
        <name>GTP</name>
        <dbReference type="ChEBI" id="CHEBI:37565"/>
        <label>1</label>
    </ligand>
</feature>
<evidence type="ECO:0000256" key="15">
    <source>
        <dbReference type="RuleBase" id="RU362098"/>
    </source>
</evidence>
<dbReference type="InterPro" id="IPR050860">
    <property type="entry name" value="FeoB_GTPase"/>
</dbReference>
<dbReference type="InterPro" id="IPR003373">
    <property type="entry name" value="Fe2_transport_prot-B"/>
</dbReference>
<dbReference type="GO" id="GO:0005886">
    <property type="term" value="C:plasma membrane"/>
    <property type="evidence" value="ECO:0007669"/>
    <property type="project" value="UniProtKB-SubCell"/>
</dbReference>
<dbReference type="CDD" id="cd01879">
    <property type="entry name" value="FeoB"/>
    <property type="match status" value="1"/>
</dbReference>
<dbReference type="Gene3D" id="2.30.30.90">
    <property type="match status" value="1"/>
</dbReference>